<keyword evidence="3" id="KW-1185">Reference proteome</keyword>
<gene>
    <name evidence="2" type="ORF">EPI10_004767</name>
</gene>
<dbReference type="Proteomes" id="UP000325315">
    <property type="component" value="Unassembled WGS sequence"/>
</dbReference>
<comment type="caution">
    <text evidence="2">The sequence shown here is derived from an EMBL/GenBank/DDBJ whole genome shotgun (WGS) entry which is preliminary data.</text>
</comment>
<dbReference type="AlphaFoldDB" id="A0A5B6WL31"/>
<keyword evidence="1" id="KW-0812">Transmembrane</keyword>
<feature type="transmembrane region" description="Helical" evidence="1">
    <location>
        <begin position="6"/>
        <end position="24"/>
    </location>
</feature>
<name>A0A5B6WL31_9ROSI</name>
<proteinExistence type="predicted"/>
<keyword evidence="1" id="KW-0472">Membrane</keyword>
<evidence type="ECO:0000313" key="3">
    <source>
        <dbReference type="Proteomes" id="UP000325315"/>
    </source>
</evidence>
<keyword evidence="2" id="KW-0675">Receptor</keyword>
<evidence type="ECO:0000256" key="1">
    <source>
        <dbReference type="SAM" id="Phobius"/>
    </source>
</evidence>
<keyword evidence="1" id="KW-1133">Transmembrane helix</keyword>
<organism evidence="2 3">
    <name type="scientific">Gossypium australe</name>
    <dbReference type="NCBI Taxonomy" id="47621"/>
    <lineage>
        <taxon>Eukaryota</taxon>
        <taxon>Viridiplantae</taxon>
        <taxon>Streptophyta</taxon>
        <taxon>Embryophyta</taxon>
        <taxon>Tracheophyta</taxon>
        <taxon>Spermatophyta</taxon>
        <taxon>Magnoliopsida</taxon>
        <taxon>eudicotyledons</taxon>
        <taxon>Gunneridae</taxon>
        <taxon>Pentapetalae</taxon>
        <taxon>rosids</taxon>
        <taxon>malvids</taxon>
        <taxon>Malvales</taxon>
        <taxon>Malvaceae</taxon>
        <taxon>Malvoideae</taxon>
        <taxon>Gossypium</taxon>
    </lineage>
</organism>
<dbReference type="EMBL" id="SMMG02000002">
    <property type="protein sequence ID" value="KAA3482529.1"/>
    <property type="molecule type" value="Genomic_DNA"/>
</dbReference>
<sequence>MKILDWNFGIGAAIGFLLTVFFCFKSGWVCNDQWKAIKQAIEGSLQPSGLGQYQTCLARNQSAISTETTRFS</sequence>
<protein>
    <submittedName>
        <fullName evidence="2">Phytosulfokine receptor 1-like</fullName>
    </submittedName>
</protein>
<evidence type="ECO:0000313" key="2">
    <source>
        <dbReference type="EMBL" id="KAA3482529.1"/>
    </source>
</evidence>
<reference evidence="3" key="1">
    <citation type="journal article" date="2019" name="Plant Biotechnol. J.">
        <title>Genome sequencing of the Australian wild diploid species Gossypium australe highlights disease resistance and delayed gland morphogenesis.</title>
        <authorList>
            <person name="Cai Y."/>
            <person name="Cai X."/>
            <person name="Wang Q."/>
            <person name="Wang P."/>
            <person name="Zhang Y."/>
            <person name="Cai C."/>
            <person name="Xu Y."/>
            <person name="Wang K."/>
            <person name="Zhou Z."/>
            <person name="Wang C."/>
            <person name="Geng S."/>
            <person name="Li B."/>
            <person name="Dong Q."/>
            <person name="Hou Y."/>
            <person name="Wang H."/>
            <person name="Ai P."/>
            <person name="Liu Z."/>
            <person name="Yi F."/>
            <person name="Sun M."/>
            <person name="An G."/>
            <person name="Cheng J."/>
            <person name="Zhang Y."/>
            <person name="Shi Q."/>
            <person name="Xie Y."/>
            <person name="Shi X."/>
            <person name="Chang Y."/>
            <person name="Huang F."/>
            <person name="Chen Y."/>
            <person name="Hong S."/>
            <person name="Mi L."/>
            <person name="Sun Q."/>
            <person name="Zhang L."/>
            <person name="Zhou B."/>
            <person name="Peng R."/>
            <person name="Zhang X."/>
            <person name="Liu F."/>
        </authorList>
    </citation>
    <scope>NUCLEOTIDE SEQUENCE [LARGE SCALE GENOMIC DNA]</scope>
    <source>
        <strain evidence="3">cv. PA1801</strain>
    </source>
</reference>
<accession>A0A5B6WL31</accession>